<sequence>MVVEKYTKAFLASLSEDEIAKAYEAIAKIALVAKDEKFILIVKSPLLSIDEKIDVLAKIAEYDNPKFLNFLRIILENKREDLFKEIHTSLYEKVSRHFNRYAGVVEGNISEATLKEIEAKLSQKFNAEIQLTLDKKDINGIKVFVDILNVEVALSEDKIKNDLINNILKAI</sequence>
<proteinExistence type="predicted"/>
<reference evidence="7 8" key="1">
    <citation type="journal article" date="2009" name="PLoS Genet.">
        <title>Adaptations to submarine hydrothermal environments exemplified by the genome of Nautilia profundicola.</title>
        <authorList>
            <person name="Campbell B.J."/>
            <person name="Smith J.L."/>
            <person name="Hanson T.E."/>
            <person name="Klotz M.G."/>
            <person name="Stein L.Y."/>
            <person name="Lee C.K."/>
            <person name="Wu D."/>
            <person name="Robinson J.M."/>
            <person name="Khouri H.M."/>
            <person name="Eisen J.A."/>
            <person name="Cary S.C."/>
        </authorList>
    </citation>
    <scope>NUCLEOTIDE SEQUENCE [LARGE SCALE GENOMIC DNA]</scope>
    <source>
        <strain evidence="8">ATCC BAA-1463 / DSM 18972 / AmH</strain>
    </source>
</reference>
<evidence type="ECO:0000313" key="7">
    <source>
        <dbReference type="EMBL" id="ACM92405.1"/>
    </source>
</evidence>
<accession>B9L7Y4</accession>
<dbReference type="SUPFAM" id="SSF47928">
    <property type="entry name" value="N-terminal domain of the delta subunit of the F1F0-ATP synthase"/>
    <property type="match status" value="1"/>
</dbReference>
<dbReference type="OrthoDB" id="5339308at2"/>
<protein>
    <submittedName>
        <fullName evidence="7">ATP synthase F1, delta subunit</fullName>
    </submittedName>
</protein>
<dbReference type="GO" id="GO:0046933">
    <property type="term" value="F:proton-transporting ATP synthase activity, rotational mechanism"/>
    <property type="evidence" value="ECO:0007669"/>
    <property type="project" value="InterPro"/>
</dbReference>
<dbReference type="InterPro" id="IPR026015">
    <property type="entry name" value="ATP_synth_OSCP/delta_N_sf"/>
</dbReference>
<dbReference type="Proteomes" id="UP000000448">
    <property type="component" value="Chromosome"/>
</dbReference>
<keyword evidence="6" id="KW-0066">ATP synthesis</keyword>
<evidence type="ECO:0000256" key="5">
    <source>
        <dbReference type="ARBA" id="ARBA00023136"/>
    </source>
</evidence>
<dbReference type="eggNOG" id="COG0712">
    <property type="taxonomic scope" value="Bacteria"/>
</dbReference>
<dbReference type="Gene3D" id="1.10.520.20">
    <property type="entry name" value="N-terminal domain of the delta subunit of the F1F0-ATP synthase"/>
    <property type="match status" value="1"/>
</dbReference>
<dbReference type="HOGENOM" id="CLU_085114_3_1_7"/>
<dbReference type="InterPro" id="IPR000711">
    <property type="entry name" value="ATPase_OSCP/dsu"/>
</dbReference>
<keyword evidence="2" id="KW-0813">Transport</keyword>
<name>B9L7Y4_NAUPA</name>
<dbReference type="KEGG" id="nam:NAMH_0319"/>
<keyword evidence="4" id="KW-0406">Ion transport</keyword>
<evidence type="ECO:0000256" key="6">
    <source>
        <dbReference type="ARBA" id="ARBA00023310"/>
    </source>
</evidence>
<dbReference type="NCBIfam" id="NF006291">
    <property type="entry name" value="PRK08474.1"/>
    <property type="match status" value="1"/>
</dbReference>
<gene>
    <name evidence="7" type="ordered locus">NAMH_0319</name>
</gene>
<evidence type="ECO:0000256" key="1">
    <source>
        <dbReference type="ARBA" id="ARBA00004370"/>
    </source>
</evidence>
<organism evidence="7 8">
    <name type="scientific">Nautilia profundicola (strain ATCC BAA-1463 / DSM 18972 / AmH)</name>
    <dbReference type="NCBI Taxonomy" id="598659"/>
    <lineage>
        <taxon>Bacteria</taxon>
        <taxon>Pseudomonadati</taxon>
        <taxon>Campylobacterota</taxon>
        <taxon>Epsilonproteobacteria</taxon>
        <taxon>Nautiliales</taxon>
        <taxon>Nautiliaceae</taxon>
        <taxon>Nautilia</taxon>
    </lineage>
</organism>
<evidence type="ECO:0000256" key="4">
    <source>
        <dbReference type="ARBA" id="ARBA00023065"/>
    </source>
</evidence>
<evidence type="ECO:0000256" key="2">
    <source>
        <dbReference type="ARBA" id="ARBA00022448"/>
    </source>
</evidence>
<dbReference type="RefSeq" id="WP_012663776.1">
    <property type="nucleotide sequence ID" value="NC_012115.1"/>
</dbReference>
<dbReference type="EMBL" id="CP001279">
    <property type="protein sequence ID" value="ACM92405.1"/>
    <property type="molecule type" value="Genomic_DNA"/>
</dbReference>
<evidence type="ECO:0000313" key="8">
    <source>
        <dbReference type="Proteomes" id="UP000000448"/>
    </source>
</evidence>
<keyword evidence="5" id="KW-0472">Membrane</keyword>
<dbReference type="STRING" id="598659.NAMH_0319"/>
<keyword evidence="3" id="KW-0375">Hydrogen ion transport</keyword>
<comment type="subcellular location">
    <subcellularLocation>
        <location evidence="1">Membrane</location>
    </subcellularLocation>
</comment>
<evidence type="ECO:0000256" key="3">
    <source>
        <dbReference type="ARBA" id="ARBA00022781"/>
    </source>
</evidence>
<keyword evidence="8" id="KW-1185">Reference proteome</keyword>
<dbReference type="GO" id="GO:0016020">
    <property type="term" value="C:membrane"/>
    <property type="evidence" value="ECO:0007669"/>
    <property type="project" value="UniProtKB-SubCell"/>
</dbReference>
<dbReference type="AlphaFoldDB" id="B9L7Y4"/>
<dbReference type="Pfam" id="PF00213">
    <property type="entry name" value="OSCP"/>
    <property type="match status" value="1"/>
</dbReference>